<dbReference type="Proteomes" id="UP000008281">
    <property type="component" value="Unassembled WGS sequence"/>
</dbReference>
<sequence length="98" mass="11774">MLNACRRLFTFRIDYQQIGCCFNDPDYKDRKKKLKKDSLCIKCLLPHEEDIPYTSNKKCHHCRKKTHHSSMCPEDIEIKWEESDGQSNIFSVHQLKLW</sequence>
<evidence type="ECO:0000313" key="2">
    <source>
        <dbReference type="Proteomes" id="UP000008281"/>
    </source>
</evidence>
<evidence type="ECO:0000313" key="1">
    <source>
        <dbReference type="EMBL" id="EFP10039.1"/>
    </source>
</evidence>
<keyword evidence="2" id="KW-1185">Reference proteome</keyword>
<accession>E3MV59</accession>
<dbReference type="AlphaFoldDB" id="E3MV59"/>
<protein>
    <submittedName>
        <fullName evidence="1">Uncharacterized protein</fullName>
    </submittedName>
</protein>
<dbReference type="EMBL" id="DS268481">
    <property type="protein sequence ID" value="EFP10039.1"/>
    <property type="molecule type" value="Genomic_DNA"/>
</dbReference>
<organism evidence="2">
    <name type="scientific">Caenorhabditis remanei</name>
    <name type="common">Caenorhabditis vulgaris</name>
    <dbReference type="NCBI Taxonomy" id="31234"/>
    <lineage>
        <taxon>Eukaryota</taxon>
        <taxon>Metazoa</taxon>
        <taxon>Ecdysozoa</taxon>
        <taxon>Nematoda</taxon>
        <taxon>Chromadorea</taxon>
        <taxon>Rhabditida</taxon>
        <taxon>Rhabditina</taxon>
        <taxon>Rhabditomorpha</taxon>
        <taxon>Rhabditoidea</taxon>
        <taxon>Rhabditidae</taxon>
        <taxon>Peloderinae</taxon>
        <taxon>Caenorhabditis</taxon>
    </lineage>
</organism>
<reference evidence="1" key="1">
    <citation type="submission" date="2007-07" db="EMBL/GenBank/DDBJ databases">
        <title>PCAP assembly of the Caenorhabditis remanei genome.</title>
        <authorList>
            <consortium name="The Caenorhabditis remanei Sequencing Consortium"/>
            <person name="Wilson R.K."/>
        </authorList>
    </citation>
    <scope>NUCLEOTIDE SEQUENCE [LARGE SCALE GENOMIC DNA]</scope>
    <source>
        <strain evidence="1">PB4641</strain>
    </source>
</reference>
<name>E3MV59_CAERE</name>
<proteinExistence type="predicted"/>
<dbReference type="InParanoid" id="E3MV59"/>
<gene>
    <name evidence="1" type="ORF">CRE_20854</name>
</gene>
<dbReference type="HOGENOM" id="CLU_2401715_0_0_1"/>